<accession>A0ABR3A8H8</accession>
<evidence type="ECO:0000256" key="5">
    <source>
        <dbReference type="SAM" id="MobiDB-lite"/>
    </source>
</evidence>
<dbReference type="InterPro" id="IPR043145">
    <property type="entry name" value="Znf_ZZ_sf"/>
</dbReference>
<name>A0ABR3A8H8_9AGAR</name>
<keyword evidence="8" id="KW-1185">Reference proteome</keyword>
<evidence type="ECO:0000313" key="8">
    <source>
        <dbReference type="Proteomes" id="UP001437256"/>
    </source>
</evidence>
<feature type="compositionally biased region" description="Low complexity" evidence="5">
    <location>
        <begin position="112"/>
        <end position="123"/>
    </location>
</feature>
<evidence type="ECO:0000313" key="7">
    <source>
        <dbReference type="EMBL" id="KAL0070277.1"/>
    </source>
</evidence>
<keyword evidence="2 4" id="KW-0863">Zinc-finger</keyword>
<proteinExistence type="predicted"/>
<feature type="region of interest" description="Disordered" evidence="5">
    <location>
        <begin position="83"/>
        <end position="123"/>
    </location>
</feature>
<dbReference type="Gene3D" id="3.30.60.90">
    <property type="match status" value="1"/>
</dbReference>
<evidence type="ECO:0000256" key="3">
    <source>
        <dbReference type="ARBA" id="ARBA00022833"/>
    </source>
</evidence>
<sequence length="149" mass="16042">MAPMTYRCDSCSQQILSTNPRAHCLVCDDYDLCANCTLGERFSGTHTLEHGVSVFKQSGGGDERPLLAERASLTFDQGYAASSSAISSSPTSASRPTLNPPPLPRRRSAIITPPSDLPTTTSSTKASKWFIPKLVATLTAAKQQFRCEC</sequence>
<keyword evidence="3" id="KW-0862">Zinc</keyword>
<evidence type="ECO:0000256" key="2">
    <source>
        <dbReference type="ARBA" id="ARBA00022771"/>
    </source>
</evidence>
<dbReference type="SMART" id="SM00291">
    <property type="entry name" value="ZnF_ZZ"/>
    <property type="match status" value="1"/>
</dbReference>
<dbReference type="SUPFAM" id="SSF57850">
    <property type="entry name" value="RING/U-box"/>
    <property type="match status" value="1"/>
</dbReference>
<dbReference type="PROSITE" id="PS50135">
    <property type="entry name" value="ZF_ZZ_2"/>
    <property type="match status" value="1"/>
</dbReference>
<feature type="domain" description="ZZ-type" evidence="6">
    <location>
        <begin position="3"/>
        <end position="60"/>
    </location>
</feature>
<keyword evidence="1" id="KW-0479">Metal-binding</keyword>
<reference evidence="7 8" key="1">
    <citation type="submission" date="2024-05" db="EMBL/GenBank/DDBJ databases">
        <title>A draft genome resource for the thread blight pathogen Marasmius tenuissimus strain MS-2.</title>
        <authorList>
            <person name="Yulfo-Soto G.E."/>
            <person name="Baruah I.K."/>
            <person name="Amoako-Attah I."/>
            <person name="Bukari Y."/>
            <person name="Meinhardt L.W."/>
            <person name="Bailey B.A."/>
            <person name="Cohen S.P."/>
        </authorList>
    </citation>
    <scope>NUCLEOTIDE SEQUENCE [LARGE SCALE GENOMIC DNA]</scope>
    <source>
        <strain evidence="7 8">MS-2</strain>
    </source>
</reference>
<organism evidence="7 8">
    <name type="scientific">Marasmius tenuissimus</name>
    <dbReference type="NCBI Taxonomy" id="585030"/>
    <lineage>
        <taxon>Eukaryota</taxon>
        <taxon>Fungi</taxon>
        <taxon>Dikarya</taxon>
        <taxon>Basidiomycota</taxon>
        <taxon>Agaricomycotina</taxon>
        <taxon>Agaricomycetes</taxon>
        <taxon>Agaricomycetidae</taxon>
        <taxon>Agaricales</taxon>
        <taxon>Marasmiineae</taxon>
        <taxon>Marasmiaceae</taxon>
        <taxon>Marasmius</taxon>
    </lineage>
</organism>
<evidence type="ECO:0000256" key="4">
    <source>
        <dbReference type="PROSITE-ProRule" id="PRU00228"/>
    </source>
</evidence>
<dbReference type="EMBL" id="JBBXMP010000008">
    <property type="protein sequence ID" value="KAL0070277.1"/>
    <property type="molecule type" value="Genomic_DNA"/>
</dbReference>
<dbReference type="CDD" id="cd02249">
    <property type="entry name" value="ZZ"/>
    <property type="match status" value="1"/>
</dbReference>
<dbReference type="Proteomes" id="UP001437256">
    <property type="component" value="Unassembled WGS sequence"/>
</dbReference>
<evidence type="ECO:0000259" key="6">
    <source>
        <dbReference type="PROSITE" id="PS50135"/>
    </source>
</evidence>
<evidence type="ECO:0000256" key="1">
    <source>
        <dbReference type="ARBA" id="ARBA00022723"/>
    </source>
</evidence>
<protein>
    <recommendedName>
        <fullName evidence="6">ZZ-type domain-containing protein</fullName>
    </recommendedName>
</protein>
<dbReference type="InterPro" id="IPR000433">
    <property type="entry name" value="Znf_ZZ"/>
</dbReference>
<comment type="caution">
    <text evidence="7">The sequence shown here is derived from an EMBL/GenBank/DDBJ whole genome shotgun (WGS) entry which is preliminary data.</text>
</comment>
<feature type="compositionally biased region" description="Low complexity" evidence="5">
    <location>
        <begin position="83"/>
        <end position="97"/>
    </location>
</feature>
<dbReference type="Pfam" id="PF00569">
    <property type="entry name" value="ZZ"/>
    <property type="match status" value="1"/>
</dbReference>
<gene>
    <name evidence="7" type="ORF">AAF712_002769</name>
</gene>